<dbReference type="OrthoDB" id="1097608at2"/>
<evidence type="ECO:0000313" key="1">
    <source>
        <dbReference type="EMBL" id="GEP97379.1"/>
    </source>
</evidence>
<dbReference type="PROSITE" id="PS51257">
    <property type="entry name" value="PROKAR_LIPOPROTEIN"/>
    <property type="match status" value="1"/>
</dbReference>
<evidence type="ECO:0000313" key="2">
    <source>
        <dbReference type="Proteomes" id="UP000321436"/>
    </source>
</evidence>
<reference evidence="1 2" key="1">
    <citation type="submission" date="2019-07" db="EMBL/GenBank/DDBJ databases">
        <title>Whole genome shotgun sequence of Chitinophaga cymbidii NBRC 109752.</title>
        <authorList>
            <person name="Hosoyama A."/>
            <person name="Uohara A."/>
            <person name="Ohji S."/>
            <person name="Ichikawa N."/>
        </authorList>
    </citation>
    <scope>NUCLEOTIDE SEQUENCE [LARGE SCALE GENOMIC DNA]</scope>
    <source>
        <strain evidence="1 2">NBRC 109752</strain>
    </source>
</reference>
<dbReference type="AlphaFoldDB" id="A0A512RNV7"/>
<sequence>MQQINRLPVLTVLLGILVWMSACKKDEYYRDSGVHDPNFKGSTMDYLDAVPFHFDSVAAVVRLAGMEEVFREDTLTFFSPTDRSIGRLVKRLNQNLYTLGYDTIVNLEDVPAVIWSQYLQTYMFRGANQLKDYPQIDYNLRSIYPGQGYLSWNGTAMNIGVIYNDDNGVKYVGYRQLSIAYIPNPARPLDNWFRTDVASSNILTYNGAVHVLRDDHNYFGWDYSKFLADMQVIMDSDD</sequence>
<evidence type="ECO:0008006" key="3">
    <source>
        <dbReference type="Google" id="ProtNLM"/>
    </source>
</evidence>
<dbReference type="RefSeq" id="WP_146864885.1">
    <property type="nucleotide sequence ID" value="NZ_BKAU01000004.1"/>
</dbReference>
<name>A0A512RNV7_9BACT</name>
<protein>
    <recommendedName>
        <fullName evidence="3">FAS1 domain-containing protein</fullName>
    </recommendedName>
</protein>
<keyword evidence="2" id="KW-1185">Reference proteome</keyword>
<accession>A0A512RNV7</accession>
<comment type="caution">
    <text evidence="1">The sequence shown here is derived from an EMBL/GenBank/DDBJ whole genome shotgun (WGS) entry which is preliminary data.</text>
</comment>
<organism evidence="1 2">
    <name type="scientific">Chitinophaga cymbidii</name>
    <dbReference type="NCBI Taxonomy" id="1096750"/>
    <lineage>
        <taxon>Bacteria</taxon>
        <taxon>Pseudomonadati</taxon>
        <taxon>Bacteroidota</taxon>
        <taxon>Chitinophagia</taxon>
        <taxon>Chitinophagales</taxon>
        <taxon>Chitinophagaceae</taxon>
        <taxon>Chitinophaga</taxon>
    </lineage>
</organism>
<dbReference type="EMBL" id="BKAU01000004">
    <property type="protein sequence ID" value="GEP97379.1"/>
    <property type="molecule type" value="Genomic_DNA"/>
</dbReference>
<gene>
    <name evidence="1" type="ORF">CCY01nite_36390</name>
</gene>
<dbReference type="Proteomes" id="UP000321436">
    <property type="component" value="Unassembled WGS sequence"/>
</dbReference>
<proteinExistence type="predicted"/>